<evidence type="ECO:0000256" key="2">
    <source>
        <dbReference type="ARBA" id="ARBA00023239"/>
    </source>
</evidence>
<protein>
    <submittedName>
        <fullName evidence="4">Fe-S-containing hydro-lyase</fullName>
    </submittedName>
</protein>
<dbReference type="PANTHER" id="PTHR43351:SF2">
    <property type="entry name" value="L(+)-TARTRATE DEHYDRATASE SUBUNIT BETA-RELATED"/>
    <property type="match status" value="1"/>
</dbReference>
<dbReference type="InterPro" id="IPR004647">
    <property type="entry name" value="Fe-S_hydro-lyase_TtdB-typ_cat"/>
</dbReference>
<comment type="similarity">
    <text evidence="1">Belongs to the class-I fumarase family.</text>
</comment>
<evidence type="ECO:0000313" key="5">
    <source>
        <dbReference type="Proteomes" id="UP000611762"/>
    </source>
</evidence>
<keyword evidence="2" id="KW-0456">Lyase</keyword>
<dbReference type="Pfam" id="PF05683">
    <property type="entry name" value="Fumerase_C"/>
    <property type="match status" value="1"/>
</dbReference>
<comment type="caution">
    <text evidence="4">The sequence shown here is derived from an EMBL/GenBank/DDBJ whole genome shotgun (WGS) entry which is preliminary data.</text>
</comment>
<dbReference type="EMBL" id="JACRSU010000001">
    <property type="protein sequence ID" value="MBC8540222.1"/>
    <property type="molecule type" value="Genomic_DNA"/>
</dbReference>
<accession>A0A926DM22</accession>
<evidence type="ECO:0000256" key="1">
    <source>
        <dbReference type="ARBA" id="ARBA00008876"/>
    </source>
</evidence>
<dbReference type="AlphaFoldDB" id="A0A926DM22"/>
<keyword evidence="5" id="KW-1185">Reference proteome</keyword>
<reference evidence="4" key="1">
    <citation type="submission" date="2020-08" db="EMBL/GenBank/DDBJ databases">
        <title>Genome public.</title>
        <authorList>
            <person name="Liu C."/>
            <person name="Sun Q."/>
        </authorList>
    </citation>
    <scope>NUCLEOTIDE SEQUENCE</scope>
    <source>
        <strain evidence="4">H8</strain>
    </source>
</reference>
<dbReference type="NCBIfam" id="NF005310">
    <property type="entry name" value="PRK06842.1"/>
    <property type="match status" value="1"/>
</dbReference>
<name>A0A926DM22_9FIRM</name>
<sequence length="179" mass="18812">MEVAVNIHLPFTKDVIKTLKAGDNISVSGVMFTARDAAHKRMAEALAAGKPLPFDLTGQTIYYAGPCPAKPGRVIGSCGPTTSCRMDQFAPALLDLGLLAMVGKGDRSDAVADAIKRNGAVYLAAIGGAGALYANAIKQADVIAYEDLGPESVKRLVVENMPLTVVIDCFGNNLYRRAS</sequence>
<dbReference type="GO" id="GO:0016836">
    <property type="term" value="F:hydro-lyase activity"/>
    <property type="evidence" value="ECO:0007669"/>
    <property type="project" value="InterPro"/>
</dbReference>
<dbReference type="Gene3D" id="3.20.130.10">
    <property type="entry name" value="Fe-S hydro-lyase, tartrate dehydratase beta-type, catalytic domain"/>
    <property type="match status" value="1"/>
</dbReference>
<organism evidence="4 5">
    <name type="scientific">Congzhengia minquanensis</name>
    <dbReference type="NCBI Taxonomy" id="2763657"/>
    <lineage>
        <taxon>Bacteria</taxon>
        <taxon>Bacillati</taxon>
        <taxon>Bacillota</taxon>
        <taxon>Clostridia</taxon>
        <taxon>Eubacteriales</taxon>
        <taxon>Oscillospiraceae</taxon>
        <taxon>Congzhengia</taxon>
    </lineage>
</organism>
<evidence type="ECO:0000259" key="3">
    <source>
        <dbReference type="Pfam" id="PF05683"/>
    </source>
</evidence>
<dbReference type="SUPFAM" id="SSF117457">
    <property type="entry name" value="FumA C-terminal domain-like"/>
    <property type="match status" value="1"/>
</dbReference>
<dbReference type="Proteomes" id="UP000611762">
    <property type="component" value="Unassembled WGS sequence"/>
</dbReference>
<gene>
    <name evidence="4" type="ORF">H8698_04455</name>
</gene>
<evidence type="ECO:0000313" key="4">
    <source>
        <dbReference type="EMBL" id="MBC8540222.1"/>
    </source>
</evidence>
<dbReference type="NCBIfam" id="TIGR00723">
    <property type="entry name" value="ttdB_fumA_fumB"/>
    <property type="match status" value="1"/>
</dbReference>
<dbReference type="PANTHER" id="PTHR43351">
    <property type="entry name" value="L(+)-TARTRATE DEHYDRATASE SUBUNIT BETA"/>
    <property type="match status" value="1"/>
</dbReference>
<dbReference type="InterPro" id="IPR036660">
    <property type="entry name" value="Fe-S_hydroAse_TtdB_cat_sf"/>
</dbReference>
<feature type="domain" description="Fe-S hydro-lyase tartrate dehydratase beta-type catalytic" evidence="3">
    <location>
        <begin position="3"/>
        <end position="177"/>
    </location>
</feature>
<proteinExistence type="inferred from homology"/>